<dbReference type="GO" id="GO:0008233">
    <property type="term" value="F:peptidase activity"/>
    <property type="evidence" value="ECO:0007669"/>
    <property type="project" value="UniProtKB-KW"/>
</dbReference>
<feature type="transmembrane region" description="Helical" evidence="7">
    <location>
        <begin position="113"/>
        <end position="131"/>
    </location>
</feature>
<evidence type="ECO:0000259" key="8">
    <source>
        <dbReference type="Pfam" id="PF01694"/>
    </source>
</evidence>
<keyword evidence="5 7" id="KW-1133">Transmembrane helix</keyword>
<dbReference type="Gene3D" id="1.20.1540.10">
    <property type="entry name" value="Rhomboid-like"/>
    <property type="match status" value="1"/>
</dbReference>
<gene>
    <name evidence="9" type="ORF">ACFSGJ_12180</name>
</gene>
<organism evidence="9 10">
    <name type="scientific">Halodurantibacterium flavum</name>
    <dbReference type="NCBI Taxonomy" id="1382802"/>
    <lineage>
        <taxon>Bacteria</taxon>
        <taxon>Pseudomonadati</taxon>
        <taxon>Pseudomonadota</taxon>
        <taxon>Alphaproteobacteria</taxon>
        <taxon>Rhodobacterales</taxon>
        <taxon>Paracoccaceae</taxon>
        <taxon>Halodurantibacterium</taxon>
    </lineage>
</organism>
<keyword evidence="3 7" id="KW-0812">Transmembrane</keyword>
<feature type="transmembrane region" description="Helical" evidence="7">
    <location>
        <begin position="21"/>
        <end position="38"/>
    </location>
</feature>
<evidence type="ECO:0000256" key="5">
    <source>
        <dbReference type="ARBA" id="ARBA00022989"/>
    </source>
</evidence>
<proteinExistence type="inferred from homology"/>
<dbReference type="Proteomes" id="UP001597353">
    <property type="component" value="Unassembled WGS sequence"/>
</dbReference>
<evidence type="ECO:0000313" key="9">
    <source>
        <dbReference type="EMBL" id="MFD1912970.1"/>
    </source>
</evidence>
<dbReference type="EC" id="3.4.21.-" evidence="9"/>
<accession>A0ABW4S5X5</accession>
<feature type="transmembrane region" description="Helical" evidence="7">
    <location>
        <begin position="137"/>
        <end position="154"/>
    </location>
</feature>
<feature type="domain" description="Peptidase S54 rhomboid" evidence="8">
    <location>
        <begin position="73"/>
        <end position="211"/>
    </location>
</feature>
<keyword evidence="4 9" id="KW-0378">Hydrolase</keyword>
<reference evidence="10" key="1">
    <citation type="journal article" date="2019" name="Int. J. Syst. Evol. Microbiol.">
        <title>The Global Catalogue of Microorganisms (GCM) 10K type strain sequencing project: providing services to taxonomists for standard genome sequencing and annotation.</title>
        <authorList>
            <consortium name="The Broad Institute Genomics Platform"/>
            <consortium name="The Broad Institute Genome Sequencing Center for Infectious Disease"/>
            <person name="Wu L."/>
            <person name="Ma J."/>
        </authorList>
    </citation>
    <scope>NUCLEOTIDE SEQUENCE [LARGE SCALE GENOMIC DNA]</scope>
    <source>
        <strain evidence="10">CGMCC 4.7242</strain>
    </source>
</reference>
<evidence type="ECO:0000256" key="7">
    <source>
        <dbReference type="SAM" id="Phobius"/>
    </source>
</evidence>
<dbReference type="PANTHER" id="PTHR43731:SF14">
    <property type="entry name" value="PRESENILIN-ASSOCIATED RHOMBOID-LIKE PROTEIN, MITOCHONDRIAL"/>
    <property type="match status" value="1"/>
</dbReference>
<keyword evidence="6 7" id="KW-0472">Membrane</keyword>
<sequence length="217" mass="23045">MNSKGHEKMRDGGVDEVPSELWLLLGAMALVECVLFASDSGFAPEGLRRLALLYGAFWPQLLQDVTPVWQGQQFAMFVTHAFLHGGFAHMAMNGVILLALGKDIASRVGPGRMLIVFALSAIAGGVAYALLSSDMAPMIGASGAAFGFLGAWQFREARTRLRFRLTLRPVLAAMVALVVANIALTMVMGGAIAWQAHLGGFIAGFALGPMTVGRGLR</sequence>
<evidence type="ECO:0000313" key="10">
    <source>
        <dbReference type="Proteomes" id="UP001597353"/>
    </source>
</evidence>
<evidence type="ECO:0000256" key="4">
    <source>
        <dbReference type="ARBA" id="ARBA00022801"/>
    </source>
</evidence>
<dbReference type="PANTHER" id="PTHR43731">
    <property type="entry name" value="RHOMBOID PROTEASE"/>
    <property type="match status" value="1"/>
</dbReference>
<dbReference type="InterPro" id="IPR022764">
    <property type="entry name" value="Peptidase_S54_rhomboid_dom"/>
</dbReference>
<dbReference type="GO" id="GO:0006508">
    <property type="term" value="P:proteolysis"/>
    <property type="evidence" value="ECO:0007669"/>
    <property type="project" value="UniProtKB-KW"/>
</dbReference>
<dbReference type="EMBL" id="JBHUGH010000009">
    <property type="protein sequence ID" value="MFD1912970.1"/>
    <property type="molecule type" value="Genomic_DNA"/>
</dbReference>
<evidence type="ECO:0000256" key="1">
    <source>
        <dbReference type="ARBA" id="ARBA00004141"/>
    </source>
</evidence>
<comment type="similarity">
    <text evidence="2">Belongs to the peptidase S54 family.</text>
</comment>
<name>A0ABW4S5X5_9RHOB</name>
<evidence type="ECO:0000256" key="6">
    <source>
        <dbReference type="ARBA" id="ARBA00023136"/>
    </source>
</evidence>
<dbReference type="Pfam" id="PF01694">
    <property type="entry name" value="Rhomboid"/>
    <property type="match status" value="1"/>
</dbReference>
<keyword evidence="10" id="KW-1185">Reference proteome</keyword>
<comment type="subcellular location">
    <subcellularLocation>
        <location evidence="1">Membrane</location>
        <topology evidence="1">Multi-pass membrane protein</topology>
    </subcellularLocation>
</comment>
<comment type="caution">
    <text evidence="9">The sequence shown here is derived from an EMBL/GenBank/DDBJ whole genome shotgun (WGS) entry which is preliminary data.</text>
</comment>
<evidence type="ECO:0000256" key="3">
    <source>
        <dbReference type="ARBA" id="ARBA00022692"/>
    </source>
</evidence>
<dbReference type="InterPro" id="IPR050925">
    <property type="entry name" value="Rhomboid_protease_S54"/>
</dbReference>
<dbReference type="SUPFAM" id="SSF144091">
    <property type="entry name" value="Rhomboid-like"/>
    <property type="match status" value="1"/>
</dbReference>
<dbReference type="InterPro" id="IPR035952">
    <property type="entry name" value="Rhomboid-like_sf"/>
</dbReference>
<protein>
    <submittedName>
        <fullName evidence="9">Rhomboid family intramembrane serine protease</fullName>
        <ecNumber evidence="9">3.4.21.-</ecNumber>
    </submittedName>
</protein>
<evidence type="ECO:0000256" key="2">
    <source>
        <dbReference type="ARBA" id="ARBA00009045"/>
    </source>
</evidence>
<feature type="transmembrane region" description="Helical" evidence="7">
    <location>
        <begin position="81"/>
        <end position="101"/>
    </location>
</feature>
<feature type="transmembrane region" description="Helical" evidence="7">
    <location>
        <begin position="166"/>
        <end position="186"/>
    </location>
</feature>
<keyword evidence="9" id="KW-0645">Protease</keyword>
<dbReference type="RefSeq" id="WP_390262031.1">
    <property type="nucleotide sequence ID" value="NZ_JBHUGH010000009.1"/>
</dbReference>
<feature type="transmembrane region" description="Helical" evidence="7">
    <location>
        <begin position="192"/>
        <end position="212"/>
    </location>
</feature>